<feature type="transmembrane region" description="Helical" evidence="11">
    <location>
        <begin position="433"/>
        <end position="454"/>
    </location>
</feature>
<evidence type="ECO:0000313" key="13">
    <source>
        <dbReference type="EMBL" id="CAC5374079.1"/>
    </source>
</evidence>
<evidence type="ECO:0000259" key="12">
    <source>
        <dbReference type="Pfam" id="PF10699"/>
    </source>
</evidence>
<keyword evidence="4 11" id="KW-0812">Transmembrane</keyword>
<dbReference type="PANTHER" id="PTHR31764">
    <property type="entry name" value="PROTEIN HAPLESS 2"/>
    <property type="match status" value="1"/>
</dbReference>
<evidence type="ECO:0000256" key="2">
    <source>
        <dbReference type="ARBA" id="ARBA00010929"/>
    </source>
</evidence>
<evidence type="ECO:0000256" key="8">
    <source>
        <dbReference type="ARBA" id="ARBA00023136"/>
    </source>
</evidence>
<gene>
    <name evidence="13" type="ORF">MCOR_11607</name>
</gene>
<dbReference type="GO" id="GO:0007338">
    <property type="term" value="P:single fertilization"/>
    <property type="evidence" value="ECO:0007669"/>
    <property type="project" value="UniProtKB-KW"/>
</dbReference>
<evidence type="ECO:0000256" key="4">
    <source>
        <dbReference type="ARBA" id="ARBA00022692"/>
    </source>
</evidence>
<dbReference type="OrthoDB" id="6131460at2759"/>
<dbReference type="GO" id="GO:0008289">
    <property type="term" value="F:lipid binding"/>
    <property type="evidence" value="ECO:0007669"/>
    <property type="project" value="UniProtKB-KW"/>
</dbReference>
<evidence type="ECO:0000256" key="5">
    <source>
        <dbReference type="ARBA" id="ARBA00022729"/>
    </source>
</evidence>
<comment type="similarity">
    <text evidence="2">Belongs to the HAP2/GCS1 family.</text>
</comment>
<evidence type="ECO:0000256" key="3">
    <source>
        <dbReference type="ARBA" id="ARBA00022475"/>
    </source>
</evidence>
<comment type="subcellular location">
    <subcellularLocation>
        <location evidence="1">Cell membrane</location>
        <topology evidence="1">Single-pass type I membrane protein</topology>
    </subcellularLocation>
</comment>
<evidence type="ECO:0000256" key="7">
    <source>
        <dbReference type="ARBA" id="ARBA00023121"/>
    </source>
</evidence>
<evidence type="ECO:0000256" key="11">
    <source>
        <dbReference type="SAM" id="Phobius"/>
    </source>
</evidence>
<keyword evidence="10" id="KW-0278">Fertilization</keyword>
<dbReference type="EMBL" id="CACVKT020001980">
    <property type="protein sequence ID" value="CAC5374079.1"/>
    <property type="molecule type" value="Genomic_DNA"/>
</dbReference>
<protein>
    <recommendedName>
        <fullName evidence="12">Generative cell specific-1/HAP2 domain-containing protein</fullName>
    </recommendedName>
</protein>
<evidence type="ECO:0000256" key="6">
    <source>
        <dbReference type="ARBA" id="ARBA00022989"/>
    </source>
</evidence>
<evidence type="ECO:0000256" key="10">
    <source>
        <dbReference type="ARBA" id="ARBA00023279"/>
    </source>
</evidence>
<keyword evidence="3" id="KW-1003">Cell membrane</keyword>
<sequence length="674" mass="77594">MAELEGMSATDNSNDHADSVMTLKQILVLLIWCNICLGQDVFINRCHGNRKCKEKIIFNVTVNTQFKMKPDYLKILRITDKVNGKNFTLINPVILKIKSYPPKLIYPLKLVQIVNSKPYEVFYHKDNTDNYPGCDVNSLDQQCEKGFKGFCCSCDNRKDNYPYHMRGGQECSNNVSSTHCIQYDPLCTEERKLKKTDRKYFLQDRIRGVPKIIKSERFQWSLVVPISNVQAILSISIAADDLLIVLKQFTQVIREIEYTDNSQTETLHIMLYNQGYIMKDVSVQLQNCNVTIIGEVSKSIQLPPHKTQHAELPFKTGIPDGVFSCTCKCGIHGYYRHTLMSSLGMFPGPFDPLFLLCVLIILLFSIGLVKAVLSLWSPISIGESGLCLFTKTRVLTTYHEPSLMKYEVIYNERGIPVDPLTKEPVQILPTSEIFLLNLCFGYYLLVIGLHWLILRVSGLDIRYQYKREAKSWHQKLITPVTSPLDDSPADMGIHYNSDTSGRADDVKRKLFGSTDKQLVYEQYKKQKKELQKFLKNSVDEKEKEKLRKARRSASKGQRRILNRKIPIQALLDLDHVFFNYQRQSTVLKNSGQCFSLCGLLSRNRRKYRFELGPYNVQMCENIEGVARKLVNPQQIIHPLQFMTEMNATAVHQYITTGPLYPCLNTLITFKCRRH</sequence>
<keyword evidence="9" id="KW-1015">Disulfide bond</keyword>
<keyword evidence="7" id="KW-0446">Lipid-binding</keyword>
<feature type="domain" description="Generative cell specific-1/HAP2" evidence="12">
    <location>
        <begin position="50"/>
        <end position="187"/>
    </location>
</feature>
<proteinExistence type="inferred from homology"/>
<keyword evidence="8 11" id="KW-0472">Membrane</keyword>
<evidence type="ECO:0000256" key="9">
    <source>
        <dbReference type="ARBA" id="ARBA00023157"/>
    </source>
</evidence>
<keyword evidence="5" id="KW-0732">Signal</keyword>
<dbReference type="Proteomes" id="UP000507470">
    <property type="component" value="Unassembled WGS sequence"/>
</dbReference>
<dbReference type="AlphaFoldDB" id="A0A6J8AUY5"/>
<organism evidence="13 14">
    <name type="scientific">Mytilus coruscus</name>
    <name type="common">Sea mussel</name>
    <dbReference type="NCBI Taxonomy" id="42192"/>
    <lineage>
        <taxon>Eukaryota</taxon>
        <taxon>Metazoa</taxon>
        <taxon>Spiralia</taxon>
        <taxon>Lophotrochozoa</taxon>
        <taxon>Mollusca</taxon>
        <taxon>Bivalvia</taxon>
        <taxon>Autobranchia</taxon>
        <taxon>Pteriomorphia</taxon>
        <taxon>Mytilida</taxon>
        <taxon>Mytiloidea</taxon>
        <taxon>Mytilidae</taxon>
        <taxon>Mytilinae</taxon>
        <taxon>Mytilus</taxon>
    </lineage>
</organism>
<evidence type="ECO:0000256" key="1">
    <source>
        <dbReference type="ARBA" id="ARBA00004251"/>
    </source>
</evidence>
<reference evidence="13 14" key="1">
    <citation type="submission" date="2020-06" db="EMBL/GenBank/DDBJ databases">
        <authorList>
            <person name="Li R."/>
            <person name="Bekaert M."/>
        </authorList>
    </citation>
    <scope>NUCLEOTIDE SEQUENCE [LARGE SCALE GENOMIC DNA]</scope>
    <source>
        <strain evidence="14">wild</strain>
    </source>
</reference>
<dbReference type="InterPro" id="IPR018928">
    <property type="entry name" value="HAP2/GCS1_dom"/>
</dbReference>
<accession>A0A6J8AUY5</accession>
<evidence type="ECO:0000313" key="14">
    <source>
        <dbReference type="Proteomes" id="UP000507470"/>
    </source>
</evidence>
<dbReference type="PANTHER" id="PTHR31764:SF0">
    <property type="entry name" value="GENERATIVE CELL SPECIFIC-1_HAP2 DOMAIN-CONTAINING PROTEIN"/>
    <property type="match status" value="1"/>
</dbReference>
<dbReference type="InterPro" id="IPR040326">
    <property type="entry name" value="HAP2/GCS1"/>
</dbReference>
<feature type="transmembrane region" description="Helical" evidence="11">
    <location>
        <begin position="353"/>
        <end position="376"/>
    </location>
</feature>
<name>A0A6J8AUY5_MYTCO</name>
<keyword evidence="14" id="KW-1185">Reference proteome</keyword>
<dbReference type="GO" id="GO:0005886">
    <property type="term" value="C:plasma membrane"/>
    <property type="evidence" value="ECO:0007669"/>
    <property type="project" value="UniProtKB-SubCell"/>
</dbReference>
<keyword evidence="6 11" id="KW-1133">Transmembrane helix</keyword>
<dbReference type="Pfam" id="PF10699">
    <property type="entry name" value="HAP2-GCS1"/>
    <property type="match status" value="1"/>
</dbReference>